<dbReference type="Proteomes" id="UP000215137">
    <property type="component" value="Chromosome"/>
</dbReference>
<dbReference type="KEGG" id="bko:CKF48_08305"/>
<dbReference type="OrthoDB" id="2655258at2"/>
<dbReference type="RefSeq" id="WP_095370896.1">
    <property type="nucleotide sequence ID" value="NZ_CP022983.1"/>
</dbReference>
<dbReference type="EMBL" id="CP022983">
    <property type="protein sequence ID" value="ASV67322.1"/>
    <property type="molecule type" value="Genomic_DNA"/>
</dbReference>
<evidence type="ECO:0000313" key="1">
    <source>
        <dbReference type="EMBL" id="ASV67322.1"/>
    </source>
</evidence>
<proteinExistence type="predicted"/>
<accession>A0A248TGT5</accession>
<name>A0A248TGT5_9BACI</name>
<dbReference type="AlphaFoldDB" id="A0A248TGT5"/>
<keyword evidence="2" id="KW-1185">Reference proteome</keyword>
<gene>
    <name evidence="1" type="ORF">CKF48_08305</name>
</gene>
<protein>
    <submittedName>
        <fullName evidence="1">Uncharacterized protein</fullName>
    </submittedName>
</protein>
<sequence length="115" mass="13395">MNKVVYLVGVAIIICFVSLAESPNSILHHENERESKYPYFPVINENNDSEEVSQTVDETDLEGLAPTLELQLVDTVYKDDVIVEKYQQFEVYRNDEQEVIKAIPLDEYEYLSYQQ</sequence>
<evidence type="ECO:0000313" key="2">
    <source>
        <dbReference type="Proteomes" id="UP000215137"/>
    </source>
</evidence>
<organism evidence="1 2">
    <name type="scientific">Cytobacillus kochii</name>
    <dbReference type="NCBI Taxonomy" id="859143"/>
    <lineage>
        <taxon>Bacteria</taxon>
        <taxon>Bacillati</taxon>
        <taxon>Bacillota</taxon>
        <taxon>Bacilli</taxon>
        <taxon>Bacillales</taxon>
        <taxon>Bacillaceae</taxon>
        <taxon>Cytobacillus</taxon>
    </lineage>
</organism>
<reference evidence="1 2" key="1">
    <citation type="submission" date="2017-08" db="EMBL/GenBank/DDBJ databases">
        <title>Complete Genome Sequence of Bacillus kochii Oregon-R-modENCODE STRAIN BDGP4, isolated from Drosophila melanogaster gut.</title>
        <authorList>
            <person name="Wan K.H."/>
            <person name="Yu C."/>
            <person name="Park S."/>
            <person name="Hammonds A.S."/>
            <person name="Booth B.W."/>
            <person name="Celniker S.E."/>
        </authorList>
    </citation>
    <scope>NUCLEOTIDE SEQUENCE [LARGE SCALE GENOMIC DNA]</scope>
    <source>
        <strain evidence="1 2">BDGP4</strain>
    </source>
</reference>